<sequence>MRDTKLSFLKPVMERICMKMRAQFPRYPWAAGKIQDKLWNEKRRYRQFLTLLSISGVNYDPVSGLPSAPDNIWEAYLGKYPKAAWLRNTPIGDREIYAE</sequence>
<evidence type="ECO:0000313" key="1">
    <source>
        <dbReference type="EMBL" id="KAK3896329.1"/>
    </source>
</evidence>
<evidence type="ECO:0000313" key="2">
    <source>
        <dbReference type="Proteomes" id="UP001303889"/>
    </source>
</evidence>
<name>A0AAN6RMM7_9PEZI</name>
<feature type="non-terminal residue" evidence="1">
    <location>
        <position position="99"/>
    </location>
</feature>
<gene>
    <name evidence="1" type="ORF">C8A05DRAFT_40182</name>
</gene>
<dbReference type="EMBL" id="MU856832">
    <property type="protein sequence ID" value="KAK3896329.1"/>
    <property type="molecule type" value="Genomic_DNA"/>
</dbReference>
<comment type="caution">
    <text evidence="1">The sequence shown here is derived from an EMBL/GenBank/DDBJ whole genome shotgun (WGS) entry which is preliminary data.</text>
</comment>
<organism evidence="1 2">
    <name type="scientific">Staphylotrichum tortipilum</name>
    <dbReference type="NCBI Taxonomy" id="2831512"/>
    <lineage>
        <taxon>Eukaryota</taxon>
        <taxon>Fungi</taxon>
        <taxon>Dikarya</taxon>
        <taxon>Ascomycota</taxon>
        <taxon>Pezizomycotina</taxon>
        <taxon>Sordariomycetes</taxon>
        <taxon>Sordariomycetidae</taxon>
        <taxon>Sordariales</taxon>
        <taxon>Chaetomiaceae</taxon>
        <taxon>Staphylotrichum</taxon>
    </lineage>
</organism>
<dbReference type="Proteomes" id="UP001303889">
    <property type="component" value="Unassembled WGS sequence"/>
</dbReference>
<proteinExistence type="predicted"/>
<dbReference type="AlphaFoldDB" id="A0AAN6RMM7"/>
<accession>A0AAN6RMM7</accession>
<protein>
    <submittedName>
        <fullName evidence="1">Uncharacterized protein</fullName>
    </submittedName>
</protein>
<reference evidence="1" key="2">
    <citation type="submission" date="2023-05" db="EMBL/GenBank/DDBJ databases">
        <authorList>
            <consortium name="Lawrence Berkeley National Laboratory"/>
            <person name="Steindorff A."/>
            <person name="Hensen N."/>
            <person name="Bonometti L."/>
            <person name="Westerberg I."/>
            <person name="Brannstrom I.O."/>
            <person name="Guillou S."/>
            <person name="Cros-Aarteil S."/>
            <person name="Calhoun S."/>
            <person name="Haridas S."/>
            <person name="Kuo A."/>
            <person name="Mondo S."/>
            <person name="Pangilinan J."/>
            <person name="Riley R."/>
            <person name="Labutti K."/>
            <person name="Andreopoulos B."/>
            <person name="Lipzen A."/>
            <person name="Chen C."/>
            <person name="Yanf M."/>
            <person name="Daum C."/>
            <person name="Ng V."/>
            <person name="Clum A."/>
            <person name="Ohm R."/>
            <person name="Martin F."/>
            <person name="Silar P."/>
            <person name="Natvig D."/>
            <person name="Lalanne C."/>
            <person name="Gautier V."/>
            <person name="Ament-Velasquez S.L."/>
            <person name="Kruys A."/>
            <person name="Hutchinson M.I."/>
            <person name="Powell A.J."/>
            <person name="Barry K."/>
            <person name="Miller A.N."/>
            <person name="Grigoriev I.V."/>
            <person name="Debuchy R."/>
            <person name="Gladieux P."/>
            <person name="Thoren M.H."/>
            <person name="Johannesson H."/>
        </authorList>
    </citation>
    <scope>NUCLEOTIDE SEQUENCE</scope>
    <source>
        <strain evidence="1">CBS 103.79</strain>
    </source>
</reference>
<reference evidence="1" key="1">
    <citation type="journal article" date="2023" name="Mol. Phylogenet. Evol.">
        <title>Genome-scale phylogeny and comparative genomics of the fungal order Sordariales.</title>
        <authorList>
            <person name="Hensen N."/>
            <person name="Bonometti L."/>
            <person name="Westerberg I."/>
            <person name="Brannstrom I.O."/>
            <person name="Guillou S."/>
            <person name="Cros-Aarteil S."/>
            <person name="Calhoun S."/>
            <person name="Haridas S."/>
            <person name="Kuo A."/>
            <person name="Mondo S."/>
            <person name="Pangilinan J."/>
            <person name="Riley R."/>
            <person name="LaButti K."/>
            <person name="Andreopoulos B."/>
            <person name="Lipzen A."/>
            <person name="Chen C."/>
            <person name="Yan M."/>
            <person name="Daum C."/>
            <person name="Ng V."/>
            <person name="Clum A."/>
            <person name="Steindorff A."/>
            <person name="Ohm R.A."/>
            <person name="Martin F."/>
            <person name="Silar P."/>
            <person name="Natvig D.O."/>
            <person name="Lalanne C."/>
            <person name="Gautier V."/>
            <person name="Ament-Velasquez S.L."/>
            <person name="Kruys A."/>
            <person name="Hutchinson M.I."/>
            <person name="Powell A.J."/>
            <person name="Barry K."/>
            <person name="Miller A.N."/>
            <person name="Grigoriev I.V."/>
            <person name="Debuchy R."/>
            <person name="Gladieux P."/>
            <person name="Hiltunen Thoren M."/>
            <person name="Johannesson H."/>
        </authorList>
    </citation>
    <scope>NUCLEOTIDE SEQUENCE</scope>
    <source>
        <strain evidence="1">CBS 103.79</strain>
    </source>
</reference>
<keyword evidence="2" id="KW-1185">Reference proteome</keyword>